<dbReference type="EMBL" id="KQ244112">
    <property type="protein sequence ID" value="KNC74758.1"/>
    <property type="molecule type" value="Genomic_DNA"/>
</dbReference>
<keyword evidence="1" id="KW-0732">Signal</keyword>
<gene>
    <name evidence="2" type="ORF">SARC_12701</name>
</gene>
<dbReference type="AlphaFoldDB" id="A0A0L0FFE2"/>
<accession>A0A0L0FFE2</accession>
<protein>
    <submittedName>
        <fullName evidence="2">Uncharacterized protein</fullName>
    </submittedName>
</protein>
<keyword evidence="3" id="KW-1185">Reference proteome</keyword>
<sequence>MRTFFLLICALAIASCSAHCSRNNRNYKAGQNQAQVQFRAAWRYANYDCDKLDKTYRQVLRASPSRPMCLKEGFDDKVQQLYKKEDKKCNKITCEDKGVKRADDMWMLNRKTIGKKCSQLDKVFEKTNAAAPTKPKCEVTAYNNRVEELYTREMDKCVDVCVGNGEDTGERIGRQFCSIAQLSLYAVNADGITVEICDAQEKQACLDEYENYVEDKCSSLLKGNQQFYNDLKATCDITFTSGTGPF</sequence>
<dbReference type="Proteomes" id="UP000054560">
    <property type="component" value="Unassembled WGS sequence"/>
</dbReference>
<evidence type="ECO:0000313" key="2">
    <source>
        <dbReference type="EMBL" id="KNC74758.1"/>
    </source>
</evidence>
<proteinExistence type="predicted"/>
<reference evidence="2 3" key="1">
    <citation type="submission" date="2011-02" db="EMBL/GenBank/DDBJ databases">
        <title>The Genome Sequence of Sphaeroforma arctica JP610.</title>
        <authorList>
            <consortium name="The Broad Institute Genome Sequencing Platform"/>
            <person name="Russ C."/>
            <person name="Cuomo C."/>
            <person name="Young S.K."/>
            <person name="Zeng Q."/>
            <person name="Gargeya S."/>
            <person name="Alvarado L."/>
            <person name="Berlin A."/>
            <person name="Chapman S.B."/>
            <person name="Chen Z."/>
            <person name="Freedman E."/>
            <person name="Gellesch M."/>
            <person name="Goldberg J."/>
            <person name="Griggs A."/>
            <person name="Gujja S."/>
            <person name="Heilman E."/>
            <person name="Heiman D."/>
            <person name="Howarth C."/>
            <person name="Mehta T."/>
            <person name="Neiman D."/>
            <person name="Pearson M."/>
            <person name="Roberts A."/>
            <person name="Saif S."/>
            <person name="Shea T."/>
            <person name="Shenoy N."/>
            <person name="Sisk P."/>
            <person name="Stolte C."/>
            <person name="Sykes S."/>
            <person name="White J."/>
            <person name="Yandava C."/>
            <person name="Burger G."/>
            <person name="Gray M.W."/>
            <person name="Holland P.W.H."/>
            <person name="King N."/>
            <person name="Lang F.B.F."/>
            <person name="Roger A.J."/>
            <person name="Ruiz-Trillo I."/>
            <person name="Haas B."/>
            <person name="Nusbaum C."/>
            <person name="Birren B."/>
        </authorList>
    </citation>
    <scope>NUCLEOTIDE SEQUENCE [LARGE SCALE GENOMIC DNA]</scope>
    <source>
        <strain evidence="2 3">JP610</strain>
    </source>
</reference>
<evidence type="ECO:0000256" key="1">
    <source>
        <dbReference type="SAM" id="SignalP"/>
    </source>
</evidence>
<evidence type="ECO:0000313" key="3">
    <source>
        <dbReference type="Proteomes" id="UP000054560"/>
    </source>
</evidence>
<dbReference type="GeneID" id="25913205"/>
<feature type="signal peptide" evidence="1">
    <location>
        <begin position="1"/>
        <end position="18"/>
    </location>
</feature>
<name>A0A0L0FFE2_9EUKA</name>
<dbReference type="PROSITE" id="PS51257">
    <property type="entry name" value="PROKAR_LIPOPROTEIN"/>
    <property type="match status" value="1"/>
</dbReference>
<organism evidence="2 3">
    <name type="scientific">Sphaeroforma arctica JP610</name>
    <dbReference type="NCBI Taxonomy" id="667725"/>
    <lineage>
        <taxon>Eukaryota</taxon>
        <taxon>Ichthyosporea</taxon>
        <taxon>Ichthyophonida</taxon>
        <taxon>Sphaeroforma</taxon>
    </lineage>
</organism>
<dbReference type="RefSeq" id="XP_014148660.1">
    <property type="nucleotide sequence ID" value="XM_014293185.1"/>
</dbReference>
<feature type="chain" id="PRO_5005537990" evidence="1">
    <location>
        <begin position="19"/>
        <end position="246"/>
    </location>
</feature>